<dbReference type="GeneID" id="14690522"/>
<sequence length="106" mass="11999">MVSHQISRKLLSSGMTTYKWISVTRSPVIRANVSKALFYMEYNIQSDGERVVRTRRPVKDRDNKLSGVKEQAVGQTSQKSHQGQGNGVMTNIAETQTITVTYNFNF</sequence>
<evidence type="ECO:0000256" key="1">
    <source>
        <dbReference type="SAM" id="MobiDB-lite"/>
    </source>
</evidence>
<reference evidence="2 3" key="1">
    <citation type="submission" date="2009-02" db="EMBL/GenBank/DDBJ databases">
        <title>Molecular Characterization of Furcraea Necrotic Streak Virus.</title>
        <authorList>
            <person name="Martinez A.K."/>
            <person name="Castano M."/>
            <person name="Lozano I."/>
            <person name="Morales F.J."/>
        </authorList>
    </citation>
    <scope>NUCLEOTIDE SEQUENCE [LARGE SCALE GENOMIC DNA]</scope>
    <source>
        <strain evidence="3">Isolate/Colombia/Furcraea/Cauca/2004</strain>
    </source>
</reference>
<dbReference type="EMBL" id="FJ768020">
    <property type="protein sequence ID" value="ACW84409.1"/>
    <property type="molecule type" value="Genomic_RNA"/>
</dbReference>
<name>D3U5B6_9TOMB</name>
<protein>
    <submittedName>
        <fullName evidence="2">Movement protein</fullName>
    </submittedName>
</protein>
<dbReference type="RefSeq" id="YP_007517176.1">
    <property type="nucleotide sequence ID" value="NC_020469.1"/>
</dbReference>
<feature type="compositionally biased region" description="Basic and acidic residues" evidence="1">
    <location>
        <begin position="53"/>
        <end position="64"/>
    </location>
</feature>
<feature type="compositionally biased region" description="Polar residues" evidence="1">
    <location>
        <begin position="73"/>
        <end position="89"/>
    </location>
</feature>
<dbReference type="KEGG" id="vg:14690522"/>
<accession>D3U5B6</accession>
<organism evidence="2 3">
    <name type="scientific">Furcraea necrotic streak virus</name>
    <dbReference type="NCBI Taxonomy" id="676234"/>
    <lineage>
        <taxon>Viruses</taxon>
        <taxon>Riboviria</taxon>
        <taxon>Orthornavirae</taxon>
        <taxon>Kitrinoviricota</taxon>
        <taxon>Tolucaviricetes</taxon>
        <taxon>Tolivirales</taxon>
        <taxon>Tombusviridae</taxon>
        <taxon>Procedovirinae</taxon>
        <taxon>Macanavirus</taxon>
        <taxon>Macanavirus furcraeae</taxon>
    </lineage>
</organism>
<proteinExistence type="predicted"/>
<feature type="region of interest" description="Disordered" evidence="1">
    <location>
        <begin position="53"/>
        <end position="89"/>
    </location>
</feature>
<gene>
    <name evidence="2" type="primary">gp3</name>
</gene>
<evidence type="ECO:0000313" key="3">
    <source>
        <dbReference type="Proteomes" id="UP000029758"/>
    </source>
</evidence>
<dbReference type="Proteomes" id="UP000029758">
    <property type="component" value="Segment"/>
</dbReference>
<keyword evidence="3" id="KW-1185">Reference proteome</keyword>
<evidence type="ECO:0000313" key="2">
    <source>
        <dbReference type="EMBL" id="ACW84409.1"/>
    </source>
</evidence>